<keyword evidence="4" id="KW-1185">Reference proteome</keyword>
<dbReference type="Proteomes" id="UP000828390">
    <property type="component" value="Unassembled WGS sequence"/>
</dbReference>
<evidence type="ECO:0000256" key="1">
    <source>
        <dbReference type="SAM" id="MobiDB-lite"/>
    </source>
</evidence>
<accession>A0A9D4H4F4</accession>
<reference evidence="3" key="2">
    <citation type="submission" date="2020-11" db="EMBL/GenBank/DDBJ databases">
        <authorList>
            <person name="McCartney M.A."/>
            <person name="Auch B."/>
            <person name="Kono T."/>
            <person name="Mallez S."/>
            <person name="Becker A."/>
            <person name="Gohl D.M."/>
            <person name="Silverstein K.A.T."/>
            <person name="Koren S."/>
            <person name="Bechman K.B."/>
            <person name="Herman A."/>
            <person name="Abrahante J.E."/>
            <person name="Garbe J."/>
        </authorList>
    </citation>
    <scope>NUCLEOTIDE SEQUENCE</scope>
    <source>
        <strain evidence="3">Duluth1</strain>
        <tissue evidence="3">Whole animal</tissue>
    </source>
</reference>
<feature type="compositionally biased region" description="Low complexity" evidence="1">
    <location>
        <begin position="300"/>
        <end position="357"/>
    </location>
</feature>
<feature type="transmembrane region" description="Helical" evidence="2">
    <location>
        <begin position="436"/>
        <end position="457"/>
    </location>
</feature>
<feature type="region of interest" description="Disordered" evidence="1">
    <location>
        <begin position="299"/>
        <end position="357"/>
    </location>
</feature>
<proteinExistence type="predicted"/>
<gene>
    <name evidence="3" type="ORF">DPMN_128676</name>
</gene>
<protein>
    <submittedName>
        <fullName evidence="3">Uncharacterized protein</fullName>
    </submittedName>
</protein>
<keyword evidence="2" id="KW-0812">Transmembrane</keyword>
<reference evidence="3" key="1">
    <citation type="journal article" date="2019" name="bioRxiv">
        <title>The Genome of the Zebra Mussel, Dreissena polymorpha: A Resource for Invasive Species Research.</title>
        <authorList>
            <person name="McCartney M.A."/>
            <person name="Auch B."/>
            <person name="Kono T."/>
            <person name="Mallez S."/>
            <person name="Zhang Y."/>
            <person name="Obille A."/>
            <person name="Becker A."/>
            <person name="Abrahante J.E."/>
            <person name="Garbe J."/>
            <person name="Badalamenti J.P."/>
            <person name="Herman A."/>
            <person name="Mangelson H."/>
            <person name="Liachko I."/>
            <person name="Sullivan S."/>
            <person name="Sone E.D."/>
            <person name="Koren S."/>
            <person name="Silverstein K.A.T."/>
            <person name="Beckman K.B."/>
            <person name="Gohl D.M."/>
        </authorList>
    </citation>
    <scope>NUCLEOTIDE SEQUENCE</scope>
    <source>
        <strain evidence="3">Duluth1</strain>
        <tissue evidence="3">Whole animal</tissue>
    </source>
</reference>
<evidence type="ECO:0000313" key="3">
    <source>
        <dbReference type="EMBL" id="KAH3826766.1"/>
    </source>
</evidence>
<name>A0A9D4H4F4_DREPO</name>
<dbReference type="EMBL" id="JAIWYP010000005">
    <property type="protein sequence ID" value="KAH3826766.1"/>
    <property type="molecule type" value="Genomic_DNA"/>
</dbReference>
<dbReference type="AlphaFoldDB" id="A0A9D4H4F4"/>
<evidence type="ECO:0000313" key="4">
    <source>
        <dbReference type="Proteomes" id="UP000828390"/>
    </source>
</evidence>
<comment type="caution">
    <text evidence="3">The sequence shown here is derived from an EMBL/GenBank/DDBJ whole genome shotgun (WGS) entry which is preliminary data.</text>
</comment>
<sequence length="502" mass="54950">MVRHTLMLLRGGTGSGRTFSSLWNGGTFNDPHGNMSELYLDDFKVDIDSDWGNVTELNVSCVNALGFPLAHVQFDVTSLTSSDFNDTTWLRSNVIYNFPADFTPDWLYVNETTSHLSIQLLDLNRVWVALLPGPKIVIAVNSSATFELDNAGDLTLPAESVSELLINNTYVYSSHGQNFTDFIFADLGWTDGFIYIDRVSVEAQNQTGHRMWFTLKFLPDADWDKGLEYYVESNVDGFEKIFNTDGVPVNLTTPLLAYGIRIEYEFPVLQVTIKLFGPTASTYVEAPFLVVSGEFIPTQSSTSTEIPTSTAAAPTSTEPPSTSTEPWTSIESPSTSTESLTSIEPPTSTEAAPTSTVAPHVTSNQDYVVFLNMSILVNGSIYCPCTNVSWSTTNVTTNLAEIVANLTLDPSVLSKTTRLYTSAPDDRTSSAAMGSFGIAIIVVFLGSIVLSDVPNLLSGLKQMRRNCVYFKKKLSHERSSRCSVRTLSNTAETTLTVSSDGE</sequence>
<keyword evidence="2" id="KW-1133">Transmembrane helix</keyword>
<organism evidence="3 4">
    <name type="scientific">Dreissena polymorpha</name>
    <name type="common">Zebra mussel</name>
    <name type="synonym">Mytilus polymorpha</name>
    <dbReference type="NCBI Taxonomy" id="45954"/>
    <lineage>
        <taxon>Eukaryota</taxon>
        <taxon>Metazoa</taxon>
        <taxon>Spiralia</taxon>
        <taxon>Lophotrochozoa</taxon>
        <taxon>Mollusca</taxon>
        <taxon>Bivalvia</taxon>
        <taxon>Autobranchia</taxon>
        <taxon>Heteroconchia</taxon>
        <taxon>Euheterodonta</taxon>
        <taxon>Imparidentia</taxon>
        <taxon>Neoheterodontei</taxon>
        <taxon>Myida</taxon>
        <taxon>Dreissenoidea</taxon>
        <taxon>Dreissenidae</taxon>
        <taxon>Dreissena</taxon>
    </lineage>
</organism>
<keyword evidence="2" id="KW-0472">Membrane</keyword>
<evidence type="ECO:0000256" key="2">
    <source>
        <dbReference type="SAM" id="Phobius"/>
    </source>
</evidence>